<dbReference type="GO" id="GO:0003677">
    <property type="term" value="F:DNA binding"/>
    <property type="evidence" value="ECO:0007669"/>
    <property type="project" value="UniProtKB-KW"/>
</dbReference>
<dbReference type="GO" id="GO:0005634">
    <property type="term" value="C:nucleus"/>
    <property type="evidence" value="ECO:0007669"/>
    <property type="project" value="UniProtKB-SubCell"/>
</dbReference>
<keyword evidence="5" id="KW-0238">DNA-binding</keyword>
<feature type="domain" description="Xylanolytic transcriptional activator regulatory" evidence="8">
    <location>
        <begin position="238"/>
        <end position="377"/>
    </location>
</feature>
<evidence type="ECO:0000256" key="5">
    <source>
        <dbReference type="ARBA" id="ARBA00023125"/>
    </source>
</evidence>
<sequence length="396" mass="44320">MSSTANQGKQQHPPKFCNFYPKWASYSKDLLFLERGVSMSTRKFCLTTSWQCNGARPQCSRCLDHATDCTYGAEEDGRKPASKSYVEALRGRINLLEQILQLHSIDIKAGIATLNERAGLNDVDSANSPAEGLNSAAQMQELQMAFEGTLSLEDPANFEQDGEAHYFGPTSSRLEFRETDHNIPPDRLVERNYHPMDDSPATMSSAATPSDSRAKLYARIRVADTKRDIAEEPKMHLIDLFFAWQNPWLQVVDEALFRESRSSNGRYCSLLLEYCILSFGSRFTDNREVRSDPEDPSTAGQAFYEKAQLILQHLAPILLAGSAKEWLIAWQLTLGLNIDVACLAGSNSMPPQEIELRRNIYWALFCDDKLAAAYTGRVCALPVCPSPRPDILSSSF</sequence>
<evidence type="ECO:0000256" key="6">
    <source>
        <dbReference type="ARBA" id="ARBA00023163"/>
    </source>
</evidence>
<evidence type="ECO:0000256" key="4">
    <source>
        <dbReference type="ARBA" id="ARBA00023015"/>
    </source>
</evidence>
<keyword evidence="7" id="KW-0539">Nucleus</keyword>
<gene>
    <name evidence="9" type="ORF">N7493_011935</name>
</gene>
<dbReference type="PANTHER" id="PTHR31313:SF83">
    <property type="entry name" value="ZN(II)2CYS6 TRANSCRIPTION FACTOR (EUROFUNG)"/>
    <property type="match status" value="1"/>
</dbReference>
<keyword evidence="3" id="KW-0862">Zinc</keyword>
<comment type="caution">
    <text evidence="9">The sequence shown here is derived from an EMBL/GenBank/DDBJ whole genome shotgun (WGS) entry which is preliminary data.</text>
</comment>
<dbReference type="SUPFAM" id="SSF57701">
    <property type="entry name" value="Zn2/Cys6 DNA-binding domain"/>
    <property type="match status" value="1"/>
</dbReference>
<name>A0AAD6MPT9_9EURO</name>
<evidence type="ECO:0000256" key="2">
    <source>
        <dbReference type="ARBA" id="ARBA00022723"/>
    </source>
</evidence>
<keyword evidence="4" id="KW-0805">Transcription regulation</keyword>
<dbReference type="GO" id="GO:0000981">
    <property type="term" value="F:DNA-binding transcription factor activity, RNA polymerase II-specific"/>
    <property type="evidence" value="ECO:0007669"/>
    <property type="project" value="InterPro"/>
</dbReference>
<evidence type="ECO:0000259" key="8">
    <source>
        <dbReference type="Pfam" id="PF04082"/>
    </source>
</evidence>
<keyword evidence="10" id="KW-1185">Reference proteome</keyword>
<reference evidence="9" key="1">
    <citation type="journal article" date="2023" name="IMA Fungus">
        <title>Comparative genomic study of the Penicillium genus elucidates a diverse pangenome and 15 lateral gene transfer events.</title>
        <authorList>
            <person name="Petersen C."/>
            <person name="Sorensen T."/>
            <person name="Nielsen M.R."/>
            <person name="Sondergaard T.E."/>
            <person name="Sorensen J.L."/>
            <person name="Fitzpatrick D.A."/>
            <person name="Frisvad J.C."/>
            <person name="Nielsen K.L."/>
        </authorList>
    </citation>
    <scope>NUCLEOTIDE SEQUENCE</scope>
    <source>
        <strain evidence="9">IBT 17514</strain>
    </source>
</reference>
<accession>A0AAD6MPT9</accession>
<evidence type="ECO:0000256" key="7">
    <source>
        <dbReference type="ARBA" id="ARBA00023242"/>
    </source>
</evidence>
<reference evidence="9" key="2">
    <citation type="submission" date="2023-01" db="EMBL/GenBank/DDBJ databases">
        <authorList>
            <person name="Petersen C."/>
        </authorList>
    </citation>
    <scope>NUCLEOTIDE SEQUENCE</scope>
    <source>
        <strain evidence="9">IBT 17514</strain>
    </source>
</reference>
<dbReference type="CDD" id="cd00067">
    <property type="entry name" value="GAL4"/>
    <property type="match status" value="1"/>
</dbReference>
<dbReference type="Proteomes" id="UP001215712">
    <property type="component" value="Unassembled WGS sequence"/>
</dbReference>
<dbReference type="EMBL" id="JAQJAN010000024">
    <property type="protein sequence ID" value="KAJ5700889.1"/>
    <property type="molecule type" value="Genomic_DNA"/>
</dbReference>
<evidence type="ECO:0000313" key="10">
    <source>
        <dbReference type="Proteomes" id="UP001215712"/>
    </source>
</evidence>
<dbReference type="CDD" id="cd12148">
    <property type="entry name" value="fungal_TF_MHR"/>
    <property type="match status" value="1"/>
</dbReference>
<organism evidence="9 10">
    <name type="scientific">Penicillium malachiteum</name>
    <dbReference type="NCBI Taxonomy" id="1324776"/>
    <lineage>
        <taxon>Eukaryota</taxon>
        <taxon>Fungi</taxon>
        <taxon>Dikarya</taxon>
        <taxon>Ascomycota</taxon>
        <taxon>Pezizomycotina</taxon>
        <taxon>Eurotiomycetes</taxon>
        <taxon>Eurotiomycetidae</taxon>
        <taxon>Eurotiales</taxon>
        <taxon>Aspergillaceae</taxon>
        <taxon>Penicillium</taxon>
    </lineage>
</organism>
<dbReference type="Pfam" id="PF04082">
    <property type="entry name" value="Fungal_trans"/>
    <property type="match status" value="1"/>
</dbReference>
<keyword evidence="6" id="KW-0804">Transcription</keyword>
<proteinExistence type="predicted"/>
<dbReference type="InterPro" id="IPR007219">
    <property type="entry name" value="XnlR_reg_dom"/>
</dbReference>
<dbReference type="Gene3D" id="4.10.240.10">
    <property type="entry name" value="Zn(2)-C6 fungal-type DNA-binding domain"/>
    <property type="match status" value="1"/>
</dbReference>
<dbReference type="GO" id="GO:0008270">
    <property type="term" value="F:zinc ion binding"/>
    <property type="evidence" value="ECO:0007669"/>
    <property type="project" value="InterPro"/>
</dbReference>
<comment type="subcellular location">
    <subcellularLocation>
        <location evidence="1">Nucleus</location>
    </subcellularLocation>
</comment>
<keyword evidence="2" id="KW-0479">Metal-binding</keyword>
<dbReference type="AlphaFoldDB" id="A0AAD6MPT9"/>
<dbReference type="PANTHER" id="PTHR31313">
    <property type="entry name" value="TY1 ENHANCER ACTIVATOR"/>
    <property type="match status" value="1"/>
</dbReference>
<dbReference type="InterPro" id="IPR051615">
    <property type="entry name" value="Transcr_Regulatory_Elem"/>
</dbReference>
<dbReference type="InterPro" id="IPR036864">
    <property type="entry name" value="Zn2-C6_fun-type_DNA-bd_sf"/>
</dbReference>
<protein>
    <recommendedName>
        <fullName evidence="8">Xylanolytic transcriptional activator regulatory domain-containing protein</fullName>
    </recommendedName>
</protein>
<dbReference type="GO" id="GO:0006351">
    <property type="term" value="P:DNA-templated transcription"/>
    <property type="evidence" value="ECO:0007669"/>
    <property type="project" value="InterPro"/>
</dbReference>
<evidence type="ECO:0000256" key="1">
    <source>
        <dbReference type="ARBA" id="ARBA00004123"/>
    </source>
</evidence>
<evidence type="ECO:0000256" key="3">
    <source>
        <dbReference type="ARBA" id="ARBA00022833"/>
    </source>
</evidence>
<evidence type="ECO:0000313" key="9">
    <source>
        <dbReference type="EMBL" id="KAJ5700889.1"/>
    </source>
</evidence>
<dbReference type="InterPro" id="IPR001138">
    <property type="entry name" value="Zn2Cys6_DnaBD"/>
</dbReference>